<keyword evidence="3" id="KW-1185">Reference proteome</keyword>
<evidence type="ECO:0000256" key="1">
    <source>
        <dbReference type="SAM" id="Phobius"/>
    </source>
</evidence>
<dbReference type="Proteomes" id="UP000680038">
    <property type="component" value="Unassembled WGS sequence"/>
</dbReference>
<keyword evidence="1" id="KW-0812">Transmembrane</keyword>
<evidence type="ECO:0000313" key="2">
    <source>
        <dbReference type="EMBL" id="CAG5009688.1"/>
    </source>
</evidence>
<dbReference type="InterPro" id="IPR011990">
    <property type="entry name" value="TPR-like_helical_dom_sf"/>
</dbReference>
<keyword evidence="1" id="KW-0472">Membrane</keyword>
<dbReference type="RefSeq" id="WP_215240916.1">
    <property type="nucleotide sequence ID" value="NZ_CAJRAF010000002.1"/>
</dbReference>
<sequence>MDERIERYFGQEISAEEKEKFEADLKSDPILADDVAFYLASKQAAQHVREIKLAQRHAEWSSQKQPDDARFVSLRTWYAVAAAVAFIAFGLAWYRLAPRSQDLQQLANGYTMENFTTLGVQMGSAEDSLQLAIHNYNRGQYATATAICEGILRKDPQHAEAKRVAGIIALKLLEYDKAIDYFHQLGEQQGLYANPGKFYEAIALLKRGAAGDREKAKDLLHQVIEGNLEGKEEAVKWMD</sequence>
<protein>
    <recommendedName>
        <fullName evidence="4">Tetratricopeptide repeat protein</fullName>
    </recommendedName>
</protein>
<dbReference type="Gene3D" id="1.25.40.10">
    <property type="entry name" value="Tetratricopeptide repeat domain"/>
    <property type="match status" value="1"/>
</dbReference>
<evidence type="ECO:0000313" key="3">
    <source>
        <dbReference type="Proteomes" id="UP000680038"/>
    </source>
</evidence>
<organism evidence="2 3">
    <name type="scientific">Dyadobacter helix</name>
    <dbReference type="NCBI Taxonomy" id="2822344"/>
    <lineage>
        <taxon>Bacteria</taxon>
        <taxon>Pseudomonadati</taxon>
        <taxon>Bacteroidota</taxon>
        <taxon>Cytophagia</taxon>
        <taxon>Cytophagales</taxon>
        <taxon>Spirosomataceae</taxon>
        <taxon>Dyadobacter</taxon>
    </lineage>
</organism>
<gene>
    <name evidence="2" type="ORF">DYBT9275_04550</name>
</gene>
<dbReference type="SUPFAM" id="SSF48452">
    <property type="entry name" value="TPR-like"/>
    <property type="match status" value="1"/>
</dbReference>
<dbReference type="EMBL" id="CAJRAF010000002">
    <property type="protein sequence ID" value="CAG5009688.1"/>
    <property type="molecule type" value="Genomic_DNA"/>
</dbReference>
<keyword evidence="1" id="KW-1133">Transmembrane helix</keyword>
<comment type="caution">
    <text evidence="2">The sequence shown here is derived from an EMBL/GenBank/DDBJ whole genome shotgun (WGS) entry which is preliminary data.</text>
</comment>
<reference evidence="2" key="1">
    <citation type="submission" date="2021-04" db="EMBL/GenBank/DDBJ databases">
        <authorList>
            <person name="Rodrigo-Torres L."/>
            <person name="Arahal R. D."/>
            <person name="Lucena T."/>
        </authorList>
    </citation>
    <scope>NUCLEOTIDE SEQUENCE</scope>
    <source>
        <strain evidence="2">CECT 9275</strain>
    </source>
</reference>
<proteinExistence type="predicted"/>
<evidence type="ECO:0008006" key="4">
    <source>
        <dbReference type="Google" id="ProtNLM"/>
    </source>
</evidence>
<dbReference type="AlphaFoldDB" id="A0A916N6F8"/>
<accession>A0A916N6F8</accession>
<name>A0A916N6F8_9BACT</name>
<feature type="transmembrane region" description="Helical" evidence="1">
    <location>
        <begin position="76"/>
        <end position="94"/>
    </location>
</feature>